<name>A0A259U100_9BACT</name>
<accession>A0A259U100</accession>
<proteinExistence type="predicted"/>
<dbReference type="OrthoDB" id="9773203at2"/>
<evidence type="ECO:0000256" key="2">
    <source>
        <dbReference type="SAM" id="SignalP"/>
    </source>
</evidence>
<dbReference type="InterPro" id="IPR017853">
    <property type="entry name" value="GH"/>
</dbReference>
<sequence>MTFRLSFLALLFTLGASAGAQPLAPEAGTPAPADVPEVARDFRAAWIATVDNIDWPSRRDLPVMEQKRELRAIMDRAQAIGMNAIIFQVRPMADALYPSDLEPWSEYLTGEQGRAPSPMWDPLQTAIDLAHQRGMELHAWFNPYRASHPTQNRPQHPTHISRQRPDLVRSYGRYQWIDPGEPEATDHSLAVILDVVNRYDIDGVHLDDYFYPYPENADGRRVQFPDAESYARAQASGETRSRDDWRRNNVDTFVDRLYREVKAAKRHVKVGISPFGIWRPGNPASVTGFDQYAEIYADARKWQQEGWLDYLAPQLYWSIDSRGQSFPALLGWWAEQNTADRHLWPGLYDSRLLPGVGTWKAKEILDQIDLVESNRVADGTIHFSMKALMPEHGDLGDRLARGPWAEPALVPASPWLDDEAPEVPGVRVESSNGAQWLRMTAAGEPVRRWVIHEKRGADWTTVLLPGWRLTHTLRADASGAMPETVVVSAVDRAGNEGEARTLSL</sequence>
<comment type="caution">
    <text evidence="4">The sequence shown here is derived from an EMBL/GenBank/DDBJ whole genome shotgun (WGS) entry which is preliminary data.</text>
</comment>
<organism evidence="4 5">
    <name type="scientific">Rubricoccus marinus</name>
    <dbReference type="NCBI Taxonomy" id="716817"/>
    <lineage>
        <taxon>Bacteria</taxon>
        <taxon>Pseudomonadati</taxon>
        <taxon>Rhodothermota</taxon>
        <taxon>Rhodothermia</taxon>
        <taxon>Rhodothermales</taxon>
        <taxon>Rubricoccaceae</taxon>
        <taxon>Rubricoccus</taxon>
    </lineage>
</organism>
<evidence type="ECO:0000259" key="3">
    <source>
        <dbReference type="Pfam" id="PF02638"/>
    </source>
</evidence>
<feature type="chain" id="PRO_5012311261" description="Glycosyl hydrolase-like 10 domain-containing protein" evidence="2">
    <location>
        <begin position="21"/>
        <end position="504"/>
    </location>
</feature>
<dbReference type="InterPro" id="IPR052177">
    <property type="entry name" value="Divisome_Glycosyl_Hydrolase"/>
</dbReference>
<gene>
    <name evidence="4" type="ORF">BSZ36_11310</name>
</gene>
<dbReference type="InParanoid" id="A0A259U100"/>
<evidence type="ECO:0000256" key="1">
    <source>
        <dbReference type="ARBA" id="ARBA00022729"/>
    </source>
</evidence>
<keyword evidence="5" id="KW-1185">Reference proteome</keyword>
<dbReference type="SUPFAM" id="SSF51445">
    <property type="entry name" value="(Trans)glycosidases"/>
    <property type="match status" value="1"/>
</dbReference>
<keyword evidence="1 2" id="KW-0732">Signal</keyword>
<dbReference type="EMBL" id="MQWB01000001">
    <property type="protein sequence ID" value="OZC03518.1"/>
    <property type="molecule type" value="Genomic_DNA"/>
</dbReference>
<dbReference type="Pfam" id="PF02638">
    <property type="entry name" value="GHL10"/>
    <property type="match status" value="1"/>
</dbReference>
<dbReference type="RefSeq" id="WP_094548965.1">
    <property type="nucleotide sequence ID" value="NZ_MQWB01000001.1"/>
</dbReference>
<dbReference type="Gene3D" id="3.20.20.80">
    <property type="entry name" value="Glycosidases"/>
    <property type="match status" value="1"/>
</dbReference>
<dbReference type="PANTHER" id="PTHR43405:SF1">
    <property type="entry name" value="GLYCOSYL HYDROLASE DIGH"/>
    <property type="match status" value="1"/>
</dbReference>
<dbReference type="InterPro" id="IPR003790">
    <property type="entry name" value="GHL10"/>
</dbReference>
<dbReference type="AlphaFoldDB" id="A0A259U100"/>
<feature type="signal peptide" evidence="2">
    <location>
        <begin position="1"/>
        <end position="20"/>
    </location>
</feature>
<evidence type="ECO:0000313" key="5">
    <source>
        <dbReference type="Proteomes" id="UP000216446"/>
    </source>
</evidence>
<protein>
    <recommendedName>
        <fullName evidence="3">Glycosyl hydrolase-like 10 domain-containing protein</fullName>
    </recommendedName>
</protein>
<dbReference type="Proteomes" id="UP000216446">
    <property type="component" value="Unassembled WGS sequence"/>
</dbReference>
<feature type="domain" description="Glycosyl hydrolase-like 10" evidence="3">
    <location>
        <begin position="42"/>
        <end position="338"/>
    </location>
</feature>
<evidence type="ECO:0000313" key="4">
    <source>
        <dbReference type="EMBL" id="OZC03518.1"/>
    </source>
</evidence>
<dbReference type="PANTHER" id="PTHR43405">
    <property type="entry name" value="GLYCOSYL HYDROLASE DIGH"/>
    <property type="match status" value="1"/>
</dbReference>
<dbReference type="FunCoup" id="A0A259U100">
    <property type="interactions" value="38"/>
</dbReference>
<reference evidence="4 5" key="1">
    <citation type="submission" date="2016-11" db="EMBL/GenBank/DDBJ databases">
        <title>Study of marine rhodopsin-containing bacteria.</title>
        <authorList>
            <person name="Yoshizawa S."/>
            <person name="Kumagai Y."/>
            <person name="Kogure K."/>
        </authorList>
    </citation>
    <scope>NUCLEOTIDE SEQUENCE [LARGE SCALE GENOMIC DNA]</scope>
    <source>
        <strain evidence="4 5">SG-29</strain>
    </source>
</reference>